<accession>A0A7W7KEC7</accession>
<protein>
    <recommendedName>
        <fullName evidence="3">Tc1-like transposase DDE domain-containing protein</fullName>
    </recommendedName>
</protein>
<evidence type="ECO:0008006" key="3">
    <source>
        <dbReference type="Google" id="ProtNLM"/>
    </source>
</evidence>
<dbReference type="Proteomes" id="UP000555448">
    <property type="component" value="Unassembled WGS sequence"/>
</dbReference>
<dbReference type="EMBL" id="JACHLR010000039">
    <property type="protein sequence ID" value="MBB4860955.1"/>
    <property type="molecule type" value="Genomic_DNA"/>
</dbReference>
<keyword evidence="2" id="KW-1185">Reference proteome</keyword>
<sequence>MDGDAFRTYVQHVLTPALSLGNVLVLDNLPAHKVAGVQKLTQKRFAANDKGSIDQPHDCGLEFA</sequence>
<dbReference type="AlphaFoldDB" id="A0A7W7KEC7"/>
<organism evidence="1 2">
    <name type="scientific">Novosphingobium chloroacetimidivorans</name>
    <dbReference type="NCBI Taxonomy" id="1428314"/>
    <lineage>
        <taxon>Bacteria</taxon>
        <taxon>Pseudomonadati</taxon>
        <taxon>Pseudomonadota</taxon>
        <taxon>Alphaproteobacteria</taxon>
        <taxon>Sphingomonadales</taxon>
        <taxon>Sphingomonadaceae</taxon>
        <taxon>Novosphingobium</taxon>
    </lineage>
</organism>
<evidence type="ECO:0000313" key="1">
    <source>
        <dbReference type="EMBL" id="MBB4860955.1"/>
    </source>
</evidence>
<comment type="caution">
    <text evidence="1">The sequence shown here is derived from an EMBL/GenBank/DDBJ whole genome shotgun (WGS) entry which is preliminary data.</text>
</comment>
<name>A0A7W7KEC7_9SPHN</name>
<proteinExistence type="predicted"/>
<gene>
    <name evidence="1" type="ORF">HNO88_004301</name>
</gene>
<evidence type="ECO:0000313" key="2">
    <source>
        <dbReference type="Proteomes" id="UP000555448"/>
    </source>
</evidence>
<reference evidence="1 2" key="1">
    <citation type="submission" date="2020-08" db="EMBL/GenBank/DDBJ databases">
        <title>Functional genomics of gut bacteria from endangered species of beetles.</title>
        <authorList>
            <person name="Carlos-Shanley C."/>
        </authorList>
    </citation>
    <scope>NUCLEOTIDE SEQUENCE [LARGE SCALE GENOMIC DNA]</scope>
    <source>
        <strain evidence="1 2">S00245</strain>
    </source>
</reference>
<dbReference type="RefSeq" id="WP_184250559.1">
    <property type="nucleotide sequence ID" value="NZ_JACHLR010000039.1"/>
</dbReference>